<organism evidence="9 10">
    <name type="scientific">Mycobacterium heidelbergense</name>
    <dbReference type="NCBI Taxonomy" id="53376"/>
    <lineage>
        <taxon>Bacteria</taxon>
        <taxon>Bacillati</taxon>
        <taxon>Actinomycetota</taxon>
        <taxon>Actinomycetes</taxon>
        <taxon>Mycobacteriales</taxon>
        <taxon>Mycobacteriaceae</taxon>
        <taxon>Mycobacterium</taxon>
        <taxon>Mycobacterium simiae complex</taxon>
    </lineage>
</organism>
<dbReference type="GO" id="GO:0008395">
    <property type="term" value="F:steroid hydroxylase activity"/>
    <property type="evidence" value="ECO:0007669"/>
    <property type="project" value="TreeGrafter"/>
</dbReference>
<evidence type="ECO:0000256" key="1">
    <source>
        <dbReference type="ARBA" id="ARBA00001971"/>
    </source>
</evidence>
<keyword evidence="5 8" id="KW-0560">Oxidoreductase</keyword>
<evidence type="ECO:0000256" key="4">
    <source>
        <dbReference type="ARBA" id="ARBA00022723"/>
    </source>
</evidence>
<dbReference type="RefSeq" id="WP_083072229.1">
    <property type="nucleotide sequence ID" value="NZ_AP022615.1"/>
</dbReference>
<evidence type="ECO:0000256" key="5">
    <source>
        <dbReference type="ARBA" id="ARBA00023002"/>
    </source>
</evidence>
<dbReference type="PRINTS" id="PR00359">
    <property type="entry name" value="BP450"/>
</dbReference>
<dbReference type="EMBL" id="MVHR01000002">
    <property type="protein sequence ID" value="ORA76266.1"/>
    <property type="molecule type" value="Genomic_DNA"/>
</dbReference>
<keyword evidence="4 8" id="KW-0479">Metal-binding</keyword>
<keyword evidence="10" id="KW-1185">Reference proteome</keyword>
<keyword evidence="3 8" id="KW-0349">Heme</keyword>
<comment type="similarity">
    <text evidence="2 8">Belongs to the cytochrome P450 family.</text>
</comment>
<reference evidence="9 10" key="1">
    <citation type="submission" date="2017-02" db="EMBL/GenBank/DDBJ databases">
        <title>The new phylogeny of genus Mycobacterium.</title>
        <authorList>
            <person name="Tortoli E."/>
            <person name="Trovato A."/>
            <person name="Cirillo D.M."/>
        </authorList>
    </citation>
    <scope>NUCLEOTIDE SEQUENCE [LARGE SCALE GENOMIC DNA]</scope>
    <source>
        <strain evidence="9 10">DSM 44471</strain>
    </source>
</reference>
<dbReference type="SUPFAM" id="SSF48264">
    <property type="entry name" value="Cytochrome P450"/>
    <property type="match status" value="1"/>
</dbReference>
<evidence type="ECO:0000256" key="7">
    <source>
        <dbReference type="ARBA" id="ARBA00023033"/>
    </source>
</evidence>
<keyword evidence="6 8" id="KW-0408">Iron</keyword>
<evidence type="ECO:0000256" key="2">
    <source>
        <dbReference type="ARBA" id="ARBA00010617"/>
    </source>
</evidence>
<evidence type="ECO:0000313" key="10">
    <source>
        <dbReference type="Proteomes" id="UP000192566"/>
    </source>
</evidence>
<dbReference type="PANTHER" id="PTHR46696">
    <property type="entry name" value="P450, PUTATIVE (EUROFUNG)-RELATED"/>
    <property type="match status" value="1"/>
</dbReference>
<dbReference type="OrthoDB" id="502624at2"/>
<evidence type="ECO:0000313" key="9">
    <source>
        <dbReference type="EMBL" id="ORA76266.1"/>
    </source>
</evidence>
<dbReference type="PANTHER" id="PTHR46696:SF4">
    <property type="entry name" value="BIOTIN BIOSYNTHESIS CYTOCHROME P450"/>
    <property type="match status" value="1"/>
</dbReference>
<dbReference type="InterPro" id="IPR002397">
    <property type="entry name" value="Cyt_P450_B"/>
</dbReference>
<name>A0A1X0DV78_MYCHE</name>
<dbReference type="InterPro" id="IPR036396">
    <property type="entry name" value="Cyt_P450_sf"/>
</dbReference>
<evidence type="ECO:0000256" key="3">
    <source>
        <dbReference type="ARBA" id="ARBA00022617"/>
    </source>
</evidence>
<gene>
    <name evidence="9" type="ORF">BST25_01615</name>
</gene>
<evidence type="ECO:0000256" key="8">
    <source>
        <dbReference type="RuleBase" id="RU000461"/>
    </source>
</evidence>
<dbReference type="Pfam" id="PF00067">
    <property type="entry name" value="p450"/>
    <property type="match status" value="1"/>
</dbReference>
<dbReference type="InterPro" id="IPR017972">
    <property type="entry name" value="Cyt_P450_CS"/>
</dbReference>
<proteinExistence type="inferred from homology"/>
<comment type="cofactor">
    <cofactor evidence="1">
        <name>heme</name>
        <dbReference type="ChEBI" id="CHEBI:30413"/>
    </cofactor>
</comment>
<accession>A0A1X0DV78</accession>
<keyword evidence="7 8" id="KW-0503">Monooxygenase</keyword>
<dbReference type="GO" id="GO:0005506">
    <property type="term" value="F:iron ion binding"/>
    <property type="evidence" value="ECO:0007669"/>
    <property type="project" value="InterPro"/>
</dbReference>
<dbReference type="InterPro" id="IPR001128">
    <property type="entry name" value="Cyt_P450"/>
</dbReference>
<dbReference type="GO" id="GO:0036199">
    <property type="term" value="F:cholest-4-en-3-one 26-monooxygenase activity"/>
    <property type="evidence" value="ECO:0007669"/>
    <property type="project" value="TreeGrafter"/>
</dbReference>
<dbReference type="GO" id="GO:0020037">
    <property type="term" value="F:heme binding"/>
    <property type="evidence" value="ECO:0007669"/>
    <property type="project" value="InterPro"/>
</dbReference>
<dbReference type="STRING" id="53376.BST25_01615"/>
<dbReference type="AlphaFoldDB" id="A0A1X0DV78"/>
<evidence type="ECO:0000256" key="6">
    <source>
        <dbReference type="ARBA" id="ARBA00023004"/>
    </source>
</evidence>
<dbReference type="PROSITE" id="PS00086">
    <property type="entry name" value="CYTOCHROME_P450"/>
    <property type="match status" value="1"/>
</dbReference>
<protein>
    <submittedName>
        <fullName evidence="9">Cytochrome</fullName>
    </submittedName>
</protein>
<sequence>MNSVRAVAGAVRDSGSMIGRGVLQDLRRAKVRHAGPRVARTTFDPTRPDAIANPFPQLARLRAQRVAVNERLNVWMLSRYDDIVAAARAHDTLSSASGILLRSMPMPGVVSTDEPDHSRLRRITAASFTPGAVRRLEDTLGDLAKPGVEALLGGQTVDVVSALTVPLPVAAIALILGVDETRRGEFQRYSEDFRSVFAVSSLAEVTSSTRRALPGMLAMRSLILDELDRRTTAPTDDVLGRVRQALDEGDMSMLEALTAALILLVAGSETTTNLLGILLMQLARDPRLYDRLRENRDLIPAATEEALRWGCPVQWVGRTTLAPYTIGDITIPPRSRVVLFYAGANHDPDRFDRPEDFDIDRGGAGHVAFGHGAHFCMGAHLARLEVRVALNQILDAAERIELAGPVTWTTTPSLSGPTSVPIRVVR</sequence>
<dbReference type="Proteomes" id="UP000192566">
    <property type="component" value="Unassembled WGS sequence"/>
</dbReference>
<dbReference type="GO" id="GO:0006707">
    <property type="term" value="P:cholesterol catabolic process"/>
    <property type="evidence" value="ECO:0007669"/>
    <property type="project" value="TreeGrafter"/>
</dbReference>
<comment type="caution">
    <text evidence="9">The sequence shown here is derived from an EMBL/GenBank/DDBJ whole genome shotgun (WGS) entry which is preliminary data.</text>
</comment>
<dbReference type="Gene3D" id="1.10.630.10">
    <property type="entry name" value="Cytochrome P450"/>
    <property type="match status" value="1"/>
</dbReference>